<accession>B4D737</accession>
<sequence length="177" mass="19983">MAIAGTALAQTATPTPATPKKEGKPVTWIPGGHPNEVGPNGPAYENVRKALEALTPEQRKKFQENMIRWMNLSPEEKKALRDREEVRKKFMEQEINAAIQESGLQLEGERREMFAKRYTEGRRTIEEQLRKEMNEKRKPLVHELVSHLRNEFASESVAPTTTPTTIQTASPAPTAKP</sequence>
<keyword evidence="3" id="KW-1185">Reference proteome</keyword>
<organism evidence="2 3">
    <name type="scientific">Chthoniobacter flavus Ellin428</name>
    <dbReference type="NCBI Taxonomy" id="497964"/>
    <lineage>
        <taxon>Bacteria</taxon>
        <taxon>Pseudomonadati</taxon>
        <taxon>Verrucomicrobiota</taxon>
        <taxon>Spartobacteria</taxon>
        <taxon>Chthoniobacterales</taxon>
        <taxon>Chthoniobacteraceae</taxon>
        <taxon>Chthoniobacter</taxon>
    </lineage>
</organism>
<feature type="compositionally biased region" description="Low complexity" evidence="1">
    <location>
        <begin position="1"/>
        <end position="15"/>
    </location>
</feature>
<name>B4D737_9BACT</name>
<evidence type="ECO:0000256" key="1">
    <source>
        <dbReference type="SAM" id="MobiDB-lite"/>
    </source>
</evidence>
<dbReference type="InParanoid" id="B4D737"/>
<evidence type="ECO:0000313" key="2">
    <source>
        <dbReference type="EMBL" id="EDY17688.1"/>
    </source>
</evidence>
<dbReference type="EMBL" id="ABVL01000017">
    <property type="protein sequence ID" value="EDY17688.1"/>
    <property type="molecule type" value="Genomic_DNA"/>
</dbReference>
<reference evidence="2 3" key="1">
    <citation type="journal article" date="2011" name="J. Bacteriol.">
        <title>Genome sequence of Chthoniobacter flavus Ellin428, an aerobic heterotrophic soil bacterium.</title>
        <authorList>
            <person name="Kant R."/>
            <person name="van Passel M.W."/>
            <person name="Palva A."/>
            <person name="Lucas S."/>
            <person name="Lapidus A."/>
            <person name="Glavina Del Rio T."/>
            <person name="Dalin E."/>
            <person name="Tice H."/>
            <person name="Bruce D."/>
            <person name="Goodwin L."/>
            <person name="Pitluck S."/>
            <person name="Larimer F.W."/>
            <person name="Land M.L."/>
            <person name="Hauser L."/>
            <person name="Sangwan P."/>
            <person name="de Vos W.M."/>
            <person name="Janssen P.H."/>
            <person name="Smidt H."/>
        </authorList>
    </citation>
    <scope>NUCLEOTIDE SEQUENCE [LARGE SCALE GENOMIC DNA]</scope>
    <source>
        <strain evidence="2 3">Ellin428</strain>
    </source>
</reference>
<feature type="region of interest" description="Disordered" evidence="1">
    <location>
        <begin position="1"/>
        <end position="43"/>
    </location>
</feature>
<dbReference type="AlphaFoldDB" id="B4D737"/>
<comment type="caution">
    <text evidence="2">The sequence shown here is derived from an EMBL/GenBank/DDBJ whole genome shotgun (WGS) entry which is preliminary data.</text>
</comment>
<feature type="compositionally biased region" description="Low complexity" evidence="1">
    <location>
        <begin position="158"/>
        <end position="177"/>
    </location>
</feature>
<feature type="region of interest" description="Disordered" evidence="1">
    <location>
        <begin position="152"/>
        <end position="177"/>
    </location>
</feature>
<dbReference type="Proteomes" id="UP000005824">
    <property type="component" value="Unassembled WGS sequence"/>
</dbReference>
<gene>
    <name evidence="2" type="ORF">CfE428DRAFT_4727</name>
</gene>
<proteinExistence type="predicted"/>
<evidence type="ECO:0000313" key="3">
    <source>
        <dbReference type="Proteomes" id="UP000005824"/>
    </source>
</evidence>
<protein>
    <submittedName>
        <fullName evidence="2">Uncharacterized protein</fullName>
    </submittedName>
</protein>